<name>A0A1J0GVT8_9CAUD</name>
<evidence type="ECO:0000313" key="1">
    <source>
        <dbReference type="EMBL" id="APC46291.1"/>
    </source>
</evidence>
<organism evidence="1 2">
    <name type="scientific">Streptomyces phage BRock</name>
    <dbReference type="NCBI Taxonomy" id="1913591"/>
    <lineage>
        <taxon>Viruses</taxon>
        <taxon>Duplodnaviria</taxon>
        <taxon>Heunggongvirae</taxon>
        <taxon>Uroviricota</taxon>
        <taxon>Caudoviricetes</taxon>
        <taxon>Borockvirus</taxon>
        <taxon>Borockvirus brock</taxon>
    </lineage>
</organism>
<reference evidence="1 2" key="1">
    <citation type="submission" date="2016-09" db="EMBL/GenBank/DDBJ databases">
        <title>Complete Genome Sequence of Streptomyces 5a phage BRock.</title>
        <authorList>
            <person name="Crossman A."/>
            <person name="Baron S."/>
            <person name="Jamdagni P."/>
            <person name="Khatri P."/>
            <person name="Sharma D."/>
            <person name="Pandey M."/>
            <person name="Goyal S."/>
            <person name="Kumar S."/>
            <person name="Phogat A."/>
            <person name="Chawla G."/>
            <person name="Pasricha M."/>
            <person name="Gupta K."/>
            <person name="Bazzad D."/>
            <person name="Aggarwal V."/>
            <person name="Poughat A."/>
            <person name="Singh K."/>
            <person name="Rana P."/>
            <person name="Gautam R."/>
            <person name="Sharma V."/>
            <person name="Tyagi D."/>
            <person name="Shahi A."/>
            <person name="Jangra N."/>
            <person name="Malik M."/>
            <person name="Sidhu P.K."/>
            <person name="Malik S."/>
            <person name="Ghalyan Y."/>
            <person name="Sharma S.S."/>
            <person name="Malik A."/>
            <person name="Chuttani R."/>
            <person name="Bamal N."/>
            <person name="Bhadula D."/>
            <person name="Batra A."/>
            <person name="Temple L."/>
            <person name="Nehra K."/>
        </authorList>
    </citation>
    <scope>NUCLEOTIDE SEQUENCE [LARGE SCALE GENOMIC DNA]</scope>
</reference>
<evidence type="ECO:0000313" key="2">
    <source>
        <dbReference type="Proteomes" id="UP000224898"/>
    </source>
</evidence>
<dbReference type="KEGG" id="vg:55601443"/>
<keyword evidence="2" id="KW-1185">Reference proteome</keyword>
<sequence length="77" mass="8732">MFSRIMRDVVEPARVCNGFVVEMPGGDVRAVTDAEFDRHMGEWSFLGEDNSGGRKFYSLSEPAYHVRYFGEYESATA</sequence>
<protein>
    <submittedName>
        <fullName evidence="1">Uncharacterized protein</fullName>
    </submittedName>
</protein>
<dbReference type="Proteomes" id="UP000224898">
    <property type="component" value="Segment"/>
</dbReference>
<accession>A0A1J0GVT8</accession>
<dbReference type="EMBL" id="KX925554">
    <property type="protein sequence ID" value="APC46291.1"/>
    <property type="molecule type" value="Genomic_DNA"/>
</dbReference>
<dbReference type="GeneID" id="55601443"/>
<proteinExistence type="predicted"/>
<dbReference type="RefSeq" id="YP_009831754.1">
    <property type="nucleotide sequence ID" value="NC_048650.1"/>
</dbReference>